<dbReference type="InterPro" id="IPR050879">
    <property type="entry name" value="Acyltransferase_3"/>
</dbReference>
<feature type="domain" description="SGNH" evidence="3">
    <location>
        <begin position="419"/>
        <end position="646"/>
    </location>
</feature>
<dbReference type="GO" id="GO:0016747">
    <property type="term" value="F:acyltransferase activity, transferring groups other than amino-acyl groups"/>
    <property type="evidence" value="ECO:0007669"/>
    <property type="project" value="InterPro"/>
</dbReference>
<keyword evidence="1" id="KW-0472">Membrane</keyword>
<evidence type="ECO:0000256" key="1">
    <source>
        <dbReference type="SAM" id="Phobius"/>
    </source>
</evidence>
<proteinExistence type="predicted"/>
<dbReference type="KEGG" id="psul:AU252_16320"/>
<dbReference type="Pfam" id="PF01757">
    <property type="entry name" value="Acyl_transf_3"/>
    <property type="match status" value="1"/>
</dbReference>
<feature type="domain" description="Acyltransferase 3" evidence="2">
    <location>
        <begin position="7"/>
        <end position="309"/>
    </location>
</feature>
<name>A0A0U3QQ86_9MICC</name>
<feature type="transmembrane region" description="Helical" evidence="1">
    <location>
        <begin position="146"/>
        <end position="164"/>
    </location>
</feature>
<feature type="transmembrane region" description="Helical" evidence="1">
    <location>
        <begin position="335"/>
        <end position="355"/>
    </location>
</feature>
<dbReference type="PANTHER" id="PTHR23028:SF53">
    <property type="entry name" value="ACYL_TRANSF_3 DOMAIN-CONTAINING PROTEIN"/>
    <property type="match status" value="1"/>
</dbReference>
<feature type="transmembrane region" description="Helical" evidence="1">
    <location>
        <begin position="227"/>
        <end position="248"/>
    </location>
</feature>
<feature type="transmembrane region" description="Helical" evidence="1">
    <location>
        <begin position="6"/>
        <end position="27"/>
    </location>
</feature>
<dbReference type="STRING" id="121292.AU252_16320"/>
<sequence>MPALQGGYVGVDVFFVVSGFLITGLLLKEAERGRRISLLWFYARRARRILPAATLVLAVTVVSSFALIGGTSAARTAEDGQWAALFASNFRETSQGTDYWASDLSPSPLQHYWSLAIEEQFYLLWPALMMAVAAIGWRVPLRTRLTVLLAVTIAVSLMWSVYATTENASAAYFSPLTRTWELAAGAILAVLTPTIMRLPVFLAAVTSVSGLTAIAAAALTLDEYTRYPGSAAILPVGGTILVIIGGTITPKRGAEVLLQCRPLQWLGKLSYSLYLWHWPVLILPAASLGTELAMTTKLAFVGVALALSVVTFKYVELPVRNSNWLKARRPSVSVAFGAALVALSLGLTSNLVSILPKPSPTDKVGDFAVAPGSDLPTADEVAKAVADSVNVAGWPPEPPVGRFLFNQHACIRGLDAPTGKVTCSYGDASGGETVVVYGDSHAQMWESPLGVTATELGRRFEVFSMFSCPPADFSVYNAKRKGDYPECKAFRADSLAKIEALHPSVVLISGQRQGTWLEKDGRPDKENTGAAWEEGLASTIKSLSAISDRVVVIGDIAYSEKDPEDCVTSNSDDVRRCHTQRSYAVDTEHNEMEKRVAEAGGAEYVDVVPWLCAEDVCPAVVAGYATHKDAQHISTNYALWLRRSLAEAAALLP</sequence>
<feature type="transmembrane region" description="Helical" evidence="1">
    <location>
        <begin position="198"/>
        <end position="221"/>
    </location>
</feature>
<evidence type="ECO:0000313" key="4">
    <source>
        <dbReference type="EMBL" id="ALV42516.1"/>
    </source>
</evidence>
<dbReference type="Proteomes" id="UP000065151">
    <property type="component" value="Chromosome"/>
</dbReference>
<dbReference type="EMBL" id="CP013747">
    <property type="protein sequence ID" value="ALV42516.1"/>
    <property type="molecule type" value="Genomic_DNA"/>
</dbReference>
<dbReference type="PANTHER" id="PTHR23028">
    <property type="entry name" value="ACETYLTRANSFERASE"/>
    <property type="match status" value="1"/>
</dbReference>
<dbReference type="GO" id="GO:0016020">
    <property type="term" value="C:membrane"/>
    <property type="evidence" value="ECO:0007669"/>
    <property type="project" value="TreeGrafter"/>
</dbReference>
<dbReference type="AlphaFoldDB" id="A0A0U3QQ86"/>
<dbReference type="GO" id="GO:0009103">
    <property type="term" value="P:lipopolysaccharide biosynthetic process"/>
    <property type="evidence" value="ECO:0007669"/>
    <property type="project" value="TreeGrafter"/>
</dbReference>
<evidence type="ECO:0008006" key="6">
    <source>
        <dbReference type="Google" id="ProtNLM"/>
    </source>
</evidence>
<dbReference type="Pfam" id="PF19040">
    <property type="entry name" value="SGNH"/>
    <property type="match status" value="1"/>
</dbReference>
<protein>
    <recommendedName>
        <fullName evidence="6">Acyltransferase</fullName>
    </recommendedName>
</protein>
<feature type="transmembrane region" description="Helical" evidence="1">
    <location>
        <begin position="48"/>
        <end position="68"/>
    </location>
</feature>
<feature type="transmembrane region" description="Helical" evidence="1">
    <location>
        <begin position="298"/>
        <end position="315"/>
    </location>
</feature>
<keyword evidence="1" id="KW-1133">Transmembrane helix</keyword>
<dbReference type="InterPro" id="IPR043968">
    <property type="entry name" value="SGNH"/>
</dbReference>
<keyword evidence="1" id="KW-0812">Transmembrane</keyword>
<reference evidence="4 5" key="1">
    <citation type="submission" date="2015-12" db="EMBL/GenBank/DDBJ databases">
        <authorList>
            <person name="Shamseldin A."/>
            <person name="Moawad H."/>
            <person name="Abd El-Rahim W.M."/>
            <person name="Sadowsky M.J."/>
        </authorList>
    </citation>
    <scope>NUCLEOTIDE SEQUENCE [LARGE SCALE GENOMIC DNA]</scope>
    <source>
        <strain evidence="4 5">Ar51</strain>
    </source>
</reference>
<organism evidence="4">
    <name type="scientific">Pseudarthrobacter sulfonivorans</name>
    <dbReference type="NCBI Taxonomy" id="121292"/>
    <lineage>
        <taxon>Bacteria</taxon>
        <taxon>Bacillati</taxon>
        <taxon>Actinomycetota</taxon>
        <taxon>Actinomycetes</taxon>
        <taxon>Micrococcales</taxon>
        <taxon>Micrococcaceae</taxon>
        <taxon>Pseudarthrobacter</taxon>
    </lineage>
</organism>
<evidence type="ECO:0000313" key="5">
    <source>
        <dbReference type="Proteomes" id="UP000065151"/>
    </source>
</evidence>
<dbReference type="InterPro" id="IPR002656">
    <property type="entry name" value="Acyl_transf_3_dom"/>
</dbReference>
<gene>
    <name evidence="4" type="ORF">AU252_16320</name>
</gene>
<feature type="transmembrane region" description="Helical" evidence="1">
    <location>
        <begin position="121"/>
        <end position="139"/>
    </location>
</feature>
<accession>A0A0U3QQ86</accession>
<evidence type="ECO:0000259" key="2">
    <source>
        <dbReference type="Pfam" id="PF01757"/>
    </source>
</evidence>
<evidence type="ECO:0000259" key="3">
    <source>
        <dbReference type="Pfam" id="PF19040"/>
    </source>
</evidence>